<dbReference type="SUPFAM" id="SSF52540">
    <property type="entry name" value="P-loop containing nucleoside triphosphate hydrolases"/>
    <property type="match status" value="1"/>
</dbReference>
<keyword evidence="2" id="KW-0067">ATP-binding</keyword>
<dbReference type="InterPro" id="IPR018973">
    <property type="entry name" value="MZB"/>
</dbReference>
<dbReference type="GeneID" id="38666114"/>
<evidence type="ECO:0000256" key="1">
    <source>
        <dbReference type="ARBA" id="ARBA00022741"/>
    </source>
</evidence>
<evidence type="ECO:0000256" key="2">
    <source>
        <dbReference type="ARBA" id="ARBA00022840"/>
    </source>
</evidence>
<protein>
    <submittedName>
        <fullName evidence="5">DEAD/DEAH box helicase</fullName>
    </submittedName>
</protein>
<evidence type="ECO:0000313" key="7">
    <source>
        <dbReference type="Proteomes" id="UP000276741"/>
    </source>
</evidence>
<reference evidence="5" key="3">
    <citation type="journal article" date="2019" name="BMC Res. Notes">
        <title>Complete genome sequence of the Sulfodiicoccus acidiphilus strain HS-1T, the first crenarchaeon that lacks polB3, isolated from an acidic hot spring in Ohwaku-dani, Hakone, Japan.</title>
        <authorList>
            <person name="Sakai H.D."/>
            <person name="Kurosawa N."/>
        </authorList>
    </citation>
    <scope>NUCLEOTIDE SEQUENCE</scope>
    <source>
        <strain evidence="5">HS-1</strain>
    </source>
</reference>
<evidence type="ECO:0000313" key="6">
    <source>
        <dbReference type="EMBL" id="GGU02918.1"/>
    </source>
</evidence>
<dbReference type="EMBL" id="AP018553">
    <property type="protein sequence ID" value="BBD72222.1"/>
    <property type="molecule type" value="Genomic_DNA"/>
</dbReference>
<dbReference type="InterPro" id="IPR014001">
    <property type="entry name" value="Helicase_ATP-bd"/>
</dbReference>
<accession>A0A348B220</accession>
<dbReference type="Proteomes" id="UP000276741">
    <property type="component" value="Chromosome"/>
</dbReference>
<keyword evidence="5" id="KW-0378">Hydrolase</keyword>
<gene>
    <name evidence="6" type="ORF">GCM10007116_19920</name>
    <name evidence="5" type="ORF">HS1genome_0611</name>
</gene>
<dbReference type="InterPro" id="IPR027417">
    <property type="entry name" value="P-loop_NTPase"/>
</dbReference>
<dbReference type="Pfam" id="PF00271">
    <property type="entry name" value="Helicase_C"/>
    <property type="match status" value="1"/>
</dbReference>
<dbReference type="Proteomes" id="UP000616143">
    <property type="component" value="Unassembled WGS sequence"/>
</dbReference>
<dbReference type="PANTHER" id="PTHR47957">
    <property type="entry name" value="ATP-DEPENDENT HELICASE HRQ1"/>
    <property type="match status" value="1"/>
</dbReference>
<keyword evidence="5" id="KW-0347">Helicase</keyword>
<dbReference type="GO" id="GO:0006289">
    <property type="term" value="P:nucleotide-excision repair"/>
    <property type="evidence" value="ECO:0007669"/>
    <property type="project" value="TreeGrafter"/>
</dbReference>
<dbReference type="GO" id="GO:0005524">
    <property type="term" value="F:ATP binding"/>
    <property type="evidence" value="ECO:0007669"/>
    <property type="project" value="UniProtKB-KW"/>
</dbReference>
<dbReference type="InterPro" id="IPR001650">
    <property type="entry name" value="Helicase_C-like"/>
</dbReference>
<dbReference type="GO" id="GO:0003676">
    <property type="term" value="F:nucleic acid binding"/>
    <property type="evidence" value="ECO:0007669"/>
    <property type="project" value="InterPro"/>
</dbReference>
<dbReference type="AlphaFoldDB" id="A0A348B220"/>
<dbReference type="GO" id="GO:0043138">
    <property type="term" value="F:3'-5' DNA helicase activity"/>
    <property type="evidence" value="ECO:0007669"/>
    <property type="project" value="TreeGrafter"/>
</dbReference>
<dbReference type="InterPro" id="IPR011545">
    <property type="entry name" value="DEAD/DEAH_box_helicase_dom"/>
</dbReference>
<proteinExistence type="predicted"/>
<sequence>MLDDLSSLARSAGASIVHVKVQTSGEPLPGPSVEDLGLNATLMENLKEVGVTRLYLYQSKVLSIWREGRNAIVVSGTGTGKTESFLVPALDAASRGERSVLVYPTKALARDQLSRIQRLAKGVAEVGVFDGDTPPKERTRLADSPPDLLITNPDMLHVGLAMSSRFRELVRSADHFVFDEVHVYEGVFGSHLRALVDRLRGFSGDLHVVASSATLGRPDWTFNSLFGMEAELVEGLSGRKGTVVHAMVFSQNRWTTSALLASQLVRRGLRTLVFTDSQQMAELVSKIASRLGVTLQVHRAGITVEERLRVEEELRRGETMGVVATPTLELGLDVGTLDAVVMAHNPPTFSRYLQRAGRAGRRGREGYAFVVLGDDPIDSYYVRNPDRFYNRELTPLPVDPSNMDVLRVHVAAHVISHPGASKLPALWTKAARTLVEERILKELGGKFYPTSETWNFVSSSSLRSSGPSVKLYHQGKRIGERELPLALMELFPGAIYMNSRRTYRVSALNLQERRAELDRLRDDTPTYTRPLYDVDVKEFNHLEKGRAFGLPTAYGEMKVEVTVTGYVLLDSLSDKKEQFSLPNPVSYSYWTKGFVVVHPKVMGDPLGDMEAFHATEHSIIAAGRAVAGASITDLSGVSYPSGHVVVYDSAQGGSGVSELLFRRLEDAYHVAREVLSNCDCEDGCPRCVYSPYCGNNNRVLSRKKALRLIELMSSGVEVEDWERWGRPLV</sequence>
<organism evidence="5 7">
    <name type="scientific">Sulfodiicoccus acidiphilus</name>
    <dbReference type="NCBI Taxonomy" id="1670455"/>
    <lineage>
        <taxon>Archaea</taxon>
        <taxon>Thermoproteota</taxon>
        <taxon>Thermoprotei</taxon>
        <taxon>Sulfolobales</taxon>
        <taxon>Sulfolobaceae</taxon>
        <taxon>Sulfodiicoccus</taxon>
    </lineage>
</organism>
<name>A0A348B220_9CREN</name>
<keyword evidence="7" id="KW-1185">Reference proteome</keyword>
<dbReference type="SMART" id="SM00487">
    <property type="entry name" value="DEXDc"/>
    <property type="match status" value="1"/>
</dbReference>
<dbReference type="GO" id="GO:0036297">
    <property type="term" value="P:interstrand cross-link repair"/>
    <property type="evidence" value="ECO:0007669"/>
    <property type="project" value="TreeGrafter"/>
</dbReference>
<dbReference type="PROSITE" id="PS51194">
    <property type="entry name" value="HELICASE_CTER"/>
    <property type="match status" value="1"/>
</dbReference>
<dbReference type="PANTHER" id="PTHR47957:SF3">
    <property type="entry name" value="ATP-DEPENDENT HELICASE HRQ1"/>
    <property type="match status" value="1"/>
</dbReference>
<reference evidence="6" key="4">
    <citation type="submission" date="2020-09" db="EMBL/GenBank/DDBJ databases">
        <authorList>
            <person name="Sun Q."/>
            <person name="Ohkuma M."/>
        </authorList>
    </citation>
    <scope>NUCLEOTIDE SEQUENCE</scope>
    <source>
        <strain evidence="6">JCM 31740</strain>
    </source>
</reference>
<dbReference type="PROSITE" id="PS51192">
    <property type="entry name" value="HELICASE_ATP_BIND_1"/>
    <property type="match status" value="1"/>
</dbReference>
<reference evidence="6" key="1">
    <citation type="journal article" date="2014" name="Int. J. Syst. Evol. Microbiol.">
        <title>Complete genome sequence of Corynebacterium casei LMG S-19264T (=DSM 44701T), isolated from a smear-ripened cheese.</title>
        <authorList>
            <consortium name="US DOE Joint Genome Institute (JGI-PGF)"/>
            <person name="Walter F."/>
            <person name="Albersmeier A."/>
            <person name="Kalinowski J."/>
            <person name="Ruckert C."/>
        </authorList>
    </citation>
    <scope>NUCLEOTIDE SEQUENCE</scope>
    <source>
        <strain evidence="6">JCM 31740</strain>
    </source>
</reference>
<evidence type="ECO:0000313" key="5">
    <source>
        <dbReference type="EMBL" id="BBD72222.1"/>
    </source>
</evidence>
<dbReference type="RefSeq" id="WP_126449580.1">
    <property type="nucleotide sequence ID" value="NZ_AP018553.1"/>
</dbReference>
<feature type="domain" description="Helicase ATP-binding" evidence="3">
    <location>
        <begin position="62"/>
        <end position="233"/>
    </location>
</feature>
<dbReference type="EMBL" id="BMQS01000024">
    <property type="protein sequence ID" value="GGU02918.1"/>
    <property type="molecule type" value="Genomic_DNA"/>
</dbReference>
<evidence type="ECO:0000259" key="4">
    <source>
        <dbReference type="PROSITE" id="PS51194"/>
    </source>
</evidence>
<reference evidence="7" key="2">
    <citation type="submission" date="2018-04" db="EMBL/GenBank/DDBJ databases">
        <title>Complete genome sequence of Sulfodiicoccus acidiphilus strain HS-1.</title>
        <authorList>
            <person name="Sakai H.D."/>
            <person name="Kurosawa N."/>
        </authorList>
    </citation>
    <scope>NUCLEOTIDE SEQUENCE [LARGE SCALE GENOMIC DNA]</scope>
    <source>
        <strain evidence="7">HS-1</strain>
    </source>
</reference>
<evidence type="ECO:0000259" key="3">
    <source>
        <dbReference type="PROSITE" id="PS51192"/>
    </source>
</evidence>
<dbReference type="Pfam" id="PF00270">
    <property type="entry name" value="DEAD"/>
    <property type="match status" value="1"/>
</dbReference>
<dbReference type="KEGG" id="sacd:HS1genome_0611"/>
<dbReference type="SMART" id="SM00490">
    <property type="entry name" value="HELICc"/>
    <property type="match status" value="1"/>
</dbReference>
<dbReference type="OrthoDB" id="36796at2157"/>
<feature type="domain" description="Helicase C-terminal" evidence="4">
    <location>
        <begin position="242"/>
        <end position="404"/>
    </location>
</feature>
<dbReference type="Gene3D" id="3.40.50.300">
    <property type="entry name" value="P-loop containing nucleotide triphosphate hydrolases"/>
    <property type="match status" value="2"/>
</dbReference>
<keyword evidence="1" id="KW-0547">Nucleotide-binding</keyword>
<dbReference type="Pfam" id="PF09369">
    <property type="entry name" value="MZB"/>
    <property type="match status" value="1"/>
</dbReference>